<gene>
    <name evidence="3" type="ORF">RJ641_023550</name>
</gene>
<protein>
    <submittedName>
        <fullName evidence="3">Exportin-5, C-terminal domain</fullName>
    </submittedName>
</protein>
<dbReference type="Gene3D" id="1.25.10.10">
    <property type="entry name" value="Leucine-rich Repeat Variant"/>
    <property type="match status" value="1"/>
</dbReference>
<dbReference type="GO" id="GO:0042565">
    <property type="term" value="C:RNA nuclear export complex"/>
    <property type="evidence" value="ECO:0007669"/>
    <property type="project" value="TreeGrafter"/>
</dbReference>
<dbReference type="GO" id="GO:0006611">
    <property type="term" value="P:protein export from nucleus"/>
    <property type="evidence" value="ECO:0007669"/>
    <property type="project" value="InterPro"/>
</dbReference>
<dbReference type="PANTHER" id="PTHR11223:SF3">
    <property type="entry name" value="EXPORTIN-5"/>
    <property type="match status" value="1"/>
</dbReference>
<keyword evidence="4" id="KW-1185">Reference proteome</keyword>
<feature type="domain" description="Exportin-5 C-terminal" evidence="2">
    <location>
        <begin position="257"/>
        <end position="308"/>
    </location>
</feature>
<evidence type="ECO:0000313" key="3">
    <source>
        <dbReference type="EMBL" id="KAK6911457.1"/>
    </source>
</evidence>
<sequence>MASAAGIQQQQEVLAWLLEPLSQQWVQLDWQITYLSEPGGLVRLCSETQYMWLIYHTVTFFERALKRSGMRKGNLDPNNSSVLNSTFSHPMAPHLSWMLPPLLKTLPAEIKAAMIMSDIERSTLFGGGKPKLLKGTLTLADMNKDGYAETNETDIRNWLKGIRDTTIGDPFFKCLDPNAAAASLVESIQSMEFKHIRQLVHSVMIPLVKFCPPSSWEGFLHWNSLDILIVLIHLLSKIWKHLLLKLYDRSFSGICFPKELFCAIIRGLAPESKKIISADLVCICREIFIYLGDRDQAPRQPLWHVKKVFRITSLVRKEVSSREQKAMSRNGYPNKGYSDYKGLEHHSDEWNGGRYGNANNGYPDVYRPVLIDAEGNKRPIICYNPHDTETYVTKTETIIEEVRIPLVQDYRYISTNIEPFGDYGAIDQKVMPVSQGYRRPTKDDELGNNIWRRPVSPDRARPLQKLRR</sequence>
<evidence type="ECO:0000259" key="2">
    <source>
        <dbReference type="Pfam" id="PF19273"/>
    </source>
</evidence>
<dbReference type="GO" id="GO:0003723">
    <property type="term" value="F:RNA binding"/>
    <property type="evidence" value="ECO:0007669"/>
    <property type="project" value="TreeGrafter"/>
</dbReference>
<dbReference type="Proteomes" id="UP001370490">
    <property type="component" value="Unassembled WGS sequence"/>
</dbReference>
<proteinExistence type="predicted"/>
<dbReference type="GO" id="GO:0005049">
    <property type="term" value="F:nuclear export signal receptor activity"/>
    <property type="evidence" value="ECO:0007669"/>
    <property type="project" value="InterPro"/>
</dbReference>
<dbReference type="GO" id="GO:0005634">
    <property type="term" value="C:nucleus"/>
    <property type="evidence" value="ECO:0007669"/>
    <property type="project" value="TreeGrafter"/>
</dbReference>
<name>A0AAN8UIZ9_9MAGN</name>
<dbReference type="InterPro" id="IPR011989">
    <property type="entry name" value="ARM-like"/>
</dbReference>
<dbReference type="EMBL" id="JBAMMX010000028">
    <property type="protein sequence ID" value="KAK6911457.1"/>
    <property type="molecule type" value="Genomic_DNA"/>
</dbReference>
<comment type="caution">
    <text evidence="3">The sequence shown here is derived from an EMBL/GenBank/DDBJ whole genome shotgun (WGS) entry which is preliminary data.</text>
</comment>
<accession>A0AAN8UIZ9</accession>
<dbReference type="GO" id="GO:0006405">
    <property type="term" value="P:RNA export from nucleus"/>
    <property type="evidence" value="ECO:0007669"/>
    <property type="project" value="TreeGrafter"/>
</dbReference>
<dbReference type="InterPro" id="IPR045065">
    <property type="entry name" value="XPO1/5"/>
</dbReference>
<reference evidence="3 4" key="1">
    <citation type="submission" date="2023-12" db="EMBL/GenBank/DDBJ databases">
        <title>A high-quality genome assembly for Dillenia turbinata (Dilleniales).</title>
        <authorList>
            <person name="Chanderbali A."/>
        </authorList>
    </citation>
    <scope>NUCLEOTIDE SEQUENCE [LARGE SCALE GENOMIC DNA]</scope>
    <source>
        <strain evidence="3">LSX21</strain>
        <tissue evidence="3">Leaf</tissue>
    </source>
</reference>
<dbReference type="PANTHER" id="PTHR11223">
    <property type="entry name" value="EXPORTIN 1/5"/>
    <property type="match status" value="1"/>
</dbReference>
<evidence type="ECO:0000313" key="4">
    <source>
        <dbReference type="Proteomes" id="UP001370490"/>
    </source>
</evidence>
<dbReference type="InterPro" id="IPR045478">
    <property type="entry name" value="Exportin-5_C"/>
</dbReference>
<evidence type="ECO:0000256" key="1">
    <source>
        <dbReference type="SAM" id="MobiDB-lite"/>
    </source>
</evidence>
<feature type="domain" description="Exportin-5 C-terminal" evidence="2">
    <location>
        <begin position="1"/>
        <end position="243"/>
    </location>
</feature>
<organism evidence="3 4">
    <name type="scientific">Dillenia turbinata</name>
    <dbReference type="NCBI Taxonomy" id="194707"/>
    <lineage>
        <taxon>Eukaryota</taxon>
        <taxon>Viridiplantae</taxon>
        <taxon>Streptophyta</taxon>
        <taxon>Embryophyta</taxon>
        <taxon>Tracheophyta</taxon>
        <taxon>Spermatophyta</taxon>
        <taxon>Magnoliopsida</taxon>
        <taxon>eudicotyledons</taxon>
        <taxon>Gunneridae</taxon>
        <taxon>Pentapetalae</taxon>
        <taxon>Dilleniales</taxon>
        <taxon>Dilleniaceae</taxon>
        <taxon>Dillenia</taxon>
    </lineage>
</organism>
<dbReference type="AlphaFoldDB" id="A0AAN8UIZ9"/>
<dbReference type="GO" id="GO:0005737">
    <property type="term" value="C:cytoplasm"/>
    <property type="evidence" value="ECO:0007669"/>
    <property type="project" value="TreeGrafter"/>
</dbReference>
<dbReference type="Pfam" id="PF19273">
    <property type="entry name" value="Exportin-5"/>
    <property type="match status" value="2"/>
</dbReference>
<feature type="region of interest" description="Disordered" evidence="1">
    <location>
        <begin position="436"/>
        <end position="468"/>
    </location>
</feature>